<dbReference type="EMBL" id="CM042027">
    <property type="protein sequence ID" value="KAI3800508.1"/>
    <property type="molecule type" value="Genomic_DNA"/>
</dbReference>
<proteinExistence type="predicted"/>
<dbReference type="Proteomes" id="UP001056120">
    <property type="component" value="Linkage Group LG10"/>
</dbReference>
<keyword evidence="2" id="KW-1185">Reference proteome</keyword>
<name>A0ACB9HYV4_9ASTR</name>
<gene>
    <name evidence="1" type="ORF">L1987_28599</name>
</gene>
<sequence length="438" mass="48817">MPEGTLEVLLVSAKGLEDADILCNMDPYVILTYKTQEKKSNVASGKGSTPEWNETFLFDVSSKDATDLKIKIMDSDGGVGTDDFVGHGSISLDALFRDGDIPAKSYNVMKDDAYCGEIRIGLNFTAQRSRGFDSTDENIGGWKQSGYIVSNTRYSLIFSRMFLGHMDSMHRAGSSKELLLSDPVSELDGDEDEDEVVSGQILYTASFEEFASSMLMYDTIIWVSISLLLVLAWGVGVIMLLYLPMRRYVLSKDLCTRELYVTPSEVVYKVSRPSFIPFFGVVKIERRVPLALAIGIIIEQGCLQAMFGIHTFRLESVAQGKASYVDELQIQGVSNPELLRKVIVREASKAIQDAGRTWRASIHDTEPESSSQIRSFTEGHVFRSPRNWKVMNSPRPGSADPRVLNLTEVLIHKMDEFSQSIKKLERIVENAPNTNKSG</sequence>
<comment type="caution">
    <text evidence="1">The sequence shown here is derived from an EMBL/GenBank/DDBJ whole genome shotgun (WGS) entry which is preliminary data.</text>
</comment>
<organism evidence="1 2">
    <name type="scientific">Smallanthus sonchifolius</name>
    <dbReference type="NCBI Taxonomy" id="185202"/>
    <lineage>
        <taxon>Eukaryota</taxon>
        <taxon>Viridiplantae</taxon>
        <taxon>Streptophyta</taxon>
        <taxon>Embryophyta</taxon>
        <taxon>Tracheophyta</taxon>
        <taxon>Spermatophyta</taxon>
        <taxon>Magnoliopsida</taxon>
        <taxon>eudicotyledons</taxon>
        <taxon>Gunneridae</taxon>
        <taxon>Pentapetalae</taxon>
        <taxon>asterids</taxon>
        <taxon>campanulids</taxon>
        <taxon>Asterales</taxon>
        <taxon>Asteraceae</taxon>
        <taxon>Asteroideae</taxon>
        <taxon>Heliantheae alliance</taxon>
        <taxon>Millerieae</taxon>
        <taxon>Smallanthus</taxon>
    </lineage>
</organism>
<reference evidence="2" key="1">
    <citation type="journal article" date="2022" name="Mol. Ecol. Resour.">
        <title>The genomes of chicory, endive, great burdock and yacon provide insights into Asteraceae palaeo-polyploidization history and plant inulin production.</title>
        <authorList>
            <person name="Fan W."/>
            <person name="Wang S."/>
            <person name="Wang H."/>
            <person name="Wang A."/>
            <person name="Jiang F."/>
            <person name="Liu H."/>
            <person name="Zhao H."/>
            <person name="Xu D."/>
            <person name="Zhang Y."/>
        </authorList>
    </citation>
    <scope>NUCLEOTIDE SEQUENCE [LARGE SCALE GENOMIC DNA]</scope>
    <source>
        <strain evidence="2">cv. Yunnan</strain>
    </source>
</reference>
<protein>
    <submittedName>
        <fullName evidence="1">Uncharacterized protein</fullName>
    </submittedName>
</protein>
<accession>A0ACB9HYV4</accession>
<reference evidence="1 2" key="2">
    <citation type="journal article" date="2022" name="Mol. Ecol. Resour.">
        <title>The genomes of chicory, endive, great burdock and yacon provide insights into Asteraceae paleo-polyploidization history and plant inulin production.</title>
        <authorList>
            <person name="Fan W."/>
            <person name="Wang S."/>
            <person name="Wang H."/>
            <person name="Wang A."/>
            <person name="Jiang F."/>
            <person name="Liu H."/>
            <person name="Zhao H."/>
            <person name="Xu D."/>
            <person name="Zhang Y."/>
        </authorList>
    </citation>
    <scope>NUCLEOTIDE SEQUENCE [LARGE SCALE GENOMIC DNA]</scope>
    <source>
        <strain evidence="2">cv. Yunnan</strain>
        <tissue evidence="1">Leaves</tissue>
    </source>
</reference>
<evidence type="ECO:0000313" key="1">
    <source>
        <dbReference type="EMBL" id="KAI3800508.1"/>
    </source>
</evidence>
<evidence type="ECO:0000313" key="2">
    <source>
        <dbReference type="Proteomes" id="UP001056120"/>
    </source>
</evidence>